<gene>
    <name evidence="1" type="ORF">PBLR_12380</name>
</gene>
<evidence type="ECO:0000313" key="2">
    <source>
        <dbReference type="Proteomes" id="UP000304148"/>
    </source>
</evidence>
<evidence type="ECO:0000313" key="1">
    <source>
        <dbReference type="EMBL" id="SYX83958.1"/>
    </source>
</evidence>
<dbReference type="InterPro" id="IPR029068">
    <property type="entry name" value="Glyas_Bleomycin-R_OHBP_Dase"/>
</dbReference>
<organism evidence="1 2">
    <name type="scientific">Paenibacillus alvei</name>
    <name type="common">Bacillus alvei</name>
    <dbReference type="NCBI Taxonomy" id="44250"/>
    <lineage>
        <taxon>Bacteria</taxon>
        <taxon>Bacillati</taxon>
        <taxon>Bacillota</taxon>
        <taxon>Bacilli</taxon>
        <taxon>Bacillales</taxon>
        <taxon>Paenibacillaceae</taxon>
        <taxon>Paenibacillus</taxon>
    </lineage>
</organism>
<accession>A0A383RAG7</accession>
<name>A0A383RAG7_PAEAL</name>
<dbReference type="EMBL" id="LS992241">
    <property type="protein sequence ID" value="SYX83958.1"/>
    <property type="molecule type" value="Genomic_DNA"/>
</dbReference>
<dbReference type="AlphaFoldDB" id="A0A383RAG7"/>
<sequence length="75" mass="8642">MKIKETGIVLFLGNYEENVHFYAEKLGLKIRERKEGLTKFEFGSSYLKVENNGVSSMTEKNRSQNPTVIRIEVVC</sequence>
<dbReference type="Proteomes" id="UP000304148">
    <property type="component" value="Chromosome"/>
</dbReference>
<evidence type="ECO:0008006" key="3">
    <source>
        <dbReference type="Google" id="ProtNLM"/>
    </source>
</evidence>
<proteinExistence type="predicted"/>
<dbReference type="SUPFAM" id="SSF54593">
    <property type="entry name" value="Glyoxalase/Bleomycin resistance protein/Dihydroxybiphenyl dioxygenase"/>
    <property type="match status" value="1"/>
</dbReference>
<protein>
    <recommendedName>
        <fullName evidence="3">VOC domain-containing protein</fullName>
    </recommendedName>
</protein>
<dbReference type="RefSeq" id="WP_138185941.1">
    <property type="nucleotide sequence ID" value="NZ_LS992241.1"/>
</dbReference>
<reference evidence="2" key="1">
    <citation type="submission" date="2018-08" db="EMBL/GenBank/DDBJ databases">
        <authorList>
            <person name="Chevrot R."/>
        </authorList>
    </citation>
    <scope>NUCLEOTIDE SEQUENCE [LARGE SCALE GENOMIC DNA]</scope>
</reference>